<organism evidence="1 2">
    <name type="scientific">Colwellia psychrerythraea (strain 34H / ATCC BAA-681)</name>
    <name type="common">Vibrio psychroerythus</name>
    <dbReference type="NCBI Taxonomy" id="167879"/>
    <lineage>
        <taxon>Bacteria</taxon>
        <taxon>Pseudomonadati</taxon>
        <taxon>Pseudomonadota</taxon>
        <taxon>Gammaproteobacteria</taxon>
        <taxon>Alteromonadales</taxon>
        <taxon>Colwelliaceae</taxon>
        <taxon>Colwellia</taxon>
    </lineage>
</organism>
<proteinExistence type="predicted"/>
<sequence>MSDSSDNTLTTVEQLYKYLDSLFEQDIDSDTLFASGYLRGLIALTATDFGDEQQSLTTELIQAINHKIAAAKAELSPQDSVIVSNFWLKLQEKLAINT</sequence>
<evidence type="ECO:0000313" key="2">
    <source>
        <dbReference type="Proteomes" id="UP000000547"/>
    </source>
</evidence>
<protein>
    <recommendedName>
        <fullName evidence="3">YfcL protein</fullName>
    </recommendedName>
</protein>
<dbReference type="AlphaFoldDB" id="Q47XJ7"/>
<name>Q47XJ7_COLP3</name>
<dbReference type="HOGENOM" id="CLU_2328894_0_0_6"/>
<dbReference type="RefSeq" id="WP_011044559.1">
    <property type="nucleotide sequence ID" value="NC_003910.7"/>
</dbReference>
<dbReference type="STRING" id="167879.CPS_3810"/>
<accession>Q47XJ7</accession>
<dbReference type="InterPro" id="IPR014987">
    <property type="entry name" value="UPF_YfcL"/>
</dbReference>
<dbReference type="KEGG" id="cps:CPS_3810"/>
<dbReference type="EMBL" id="CP000083">
    <property type="protein sequence ID" value="AAZ24324.1"/>
    <property type="molecule type" value="Genomic_DNA"/>
</dbReference>
<gene>
    <name evidence="1" type="ordered locus">CPS_3810</name>
</gene>
<evidence type="ECO:0000313" key="1">
    <source>
        <dbReference type="EMBL" id="AAZ24324.1"/>
    </source>
</evidence>
<dbReference type="Pfam" id="PF08891">
    <property type="entry name" value="YfcL"/>
    <property type="match status" value="1"/>
</dbReference>
<reference evidence="1" key="1">
    <citation type="journal article" date="2005" name="Proc. Natl. Acad. Sci. U.S.A.">
        <title>The psychrophilic lifestyle as revealed by the genome sequence of Colwellia psychrerythraea 34H through genomic and proteomic analyses.</title>
        <authorList>
            <person name="Methe B.A."/>
            <person name="Nelson K.E."/>
            <person name="Deming J.W."/>
            <person name="Momen B."/>
            <person name="Melamud E."/>
            <person name="Zhang X."/>
            <person name="Moult J."/>
            <person name="Madupu R."/>
            <person name="Nelson W.C."/>
            <person name="Dodson R.J."/>
            <person name="Brinkac L.M."/>
            <person name="Daugherty S.C."/>
            <person name="Durkin A.S."/>
            <person name="DeBoy R.T."/>
            <person name="Kolonay J.F."/>
            <person name="Sullivan S.A."/>
            <person name="Zhou L."/>
            <person name="Davidsen T.M."/>
            <person name="Wu M."/>
            <person name="Huston A.L."/>
            <person name="Lewis M."/>
            <person name="Weaver B."/>
            <person name="Weidman J.F."/>
            <person name="Khouri H."/>
            <person name="Utterback T.R."/>
            <person name="Feldblyum T.V."/>
            <person name="Fraser C.M."/>
        </authorList>
    </citation>
    <scope>NUCLEOTIDE SEQUENCE [LARGE SCALE GENOMIC DNA]</scope>
    <source>
        <strain evidence="1">34H</strain>
    </source>
</reference>
<dbReference type="Proteomes" id="UP000000547">
    <property type="component" value="Chromosome"/>
</dbReference>
<evidence type="ECO:0008006" key="3">
    <source>
        <dbReference type="Google" id="ProtNLM"/>
    </source>
</evidence>